<keyword evidence="5" id="KW-1185">Reference proteome</keyword>
<dbReference type="CDD" id="cd06223">
    <property type="entry name" value="PRTases_typeI"/>
    <property type="match status" value="1"/>
</dbReference>
<accession>A0ABM7WS22</accession>
<gene>
    <name evidence="4" type="ORF">AMOR_12760</name>
</gene>
<proteinExistence type="predicted"/>
<reference evidence="5" key="1">
    <citation type="journal article" date="2022" name="Int. J. Syst. Evol. Microbiol.">
        <title>Anaeromyxobacter oryzae sp. nov., Anaeromyxobacter diazotrophicus sp. nov. and Anaeromyxobacter paludicola sp. nov., isolated from paddy soils.</title>
        <authorList>
            <person name="Itoh H."/>
            <person name="Xu Z."/>
            <person name="Mise K."/>
            <person name="Masuda Y."/>
            <person name="Ushijima N."/>
            <person name="Hayakawa C."/>
            <person name="Shiratori Y."/>
            <person name="Senoo K."/>
        </authorList>
    </citation>
    <scope>NUCLEOTIDE SEQUENCE [LARGE SCALE GENOMIC DNA]</scope>
    <source>
        <strain evidence="5">Red232</strain>
    </source>
</reference>
<keyword evidence="1" id="KW-0378">Hydrolase</keyword>
<dbReference type="Gene3D" id="3.40.50.2020">
    <property type="match status" value="1"/>
</dbReference>
<dbReference type="InterPro" id="IPR050261">
    <property type="entry name" value="FrsA_esterase"/>
</dbReference>
<name>A0ABM7WS22_9BACT</name>
<evidence type="ECO:0000259" key="3">
    <source>
        <dbReference type="Pfam" id="PF20408"/>
    </source>
</evidence>
<dbReference type="SUPFAM" id="SSF53474">
    <property type="entry name" value="alpha/beta-Hydrolases"/>
    <property type="match status" value="1"/>
</dbReference>
<dbReference type="InterPro" id="IPR029058">
    <property type="entry name" value="AB_hydrolase_fold"/>
</dbReference>
<dbReference type="EMBL" id="AP025591">
    <property type="protein sequence ID" value="BDG02280.1"/>
    <property type="molecule type" value="Genomic_DNA"/>
</dbReference>
<dbReference type="Gene3D" id="3.30.1310.20">
    <property type="entry name" value="PRTase-like"/>
    <property type="match status" value="1"/>
</dbReference>
<sequence length="458" mass="48366">MMFRDRTQAGRLLADALEPWRTPRPVVLGLTRGGVPVAVEVARRLGAELDVLVVRKLGAPGQPEYAVGAIAEGGAVYVSGEALRDLGLGDEWVAAASERETMELGRRVRAYRGGRPLVDLSGRTVLVVDDGVATGATARAAARAARLNGAARVVLATPVIAALTEPELRPEFDDIVAVERPEAFFAVGQWYERFGQVSDDEVIAALRRGRGEVGPGELAEAAHADPDPEEETLVIPFEDSRLGPGELDADLVVPEDAKGLVLFVHGSGSTRQSPRNRFVARTLQEAGLATVLFDLLTPDEAAEDAVTRELRFDIRLLTSRVVAAARWVSELPRTRAALPLAFFGASTGAAAALAAAAALPERVAAVVSRGGRPDLVDVETLRRVRAPVLLVVGGRDPEVLRLNRGVVPHLGAAELVVVPGATHLFEEPGALGAVAELAARWLARHCCGRPATAAAPLA</sequence>
<feature type="domain" description="KANL3/Tex30 alpha/beta hydrolase-like" evidence="3">
    <location>
        <begin position="259"/>
        <end position="427"/>
    </location>
</feature>
<dbReference type="PANTHER" id="PTHR22946:SF9">
    <property type="entry name" value="POLYKETIDE TRANSFERASE AF380"/>
    <property type="match status" value="1"/>
</dbReference>
<evidence type="ECO:0000256" key="1">
    <source>
        <dbReference type="ARBA" id="ARBA00022801"/>
    </source>
</evidence>
<dbReference type="InterPro" id="IPR029057">
    <property type="entry name" value="PRTase-like"/>
</dbReference>
<evidence type="ECO:0008006" key="6">
    <source>
        <dbReference type="Google" id="ProtNLM"/>
    </source>
</evidence>
<dbReference type="Gene3D" id="3.40.50.1820">
    <property type="entry name" value="alpha/beta hydrolase"/>
    <property type="match status" value="1"/>
</dbReference>
<evidence type="ECO:0000313" key="4">
    <source>
        <dbReference type="EMBL" id="BDG02280.1"/>
    </source>
</evidence>
<organism evidence="4 5">
    <name type="scientific">Anaeromyxobacter oryzae</name>
    <dbReference type="NCBI Taxonomy" id="2918170"/>
    <lineage>
        <taxon>Bacteria</taxon>
        <taxon>Pseudomonadati</taxon>
        <taxon>Myxococcota</taxon>
        <taxon>Myxococcia</taxon>
        <taxon>Myxococcales</taxon>
        <taxon>Cystobacterineae</taxon>
        <taxon>Anaeromyxobacteraceae</taxon>
        <taxon>Anaeromyxobacter</taxon>
    </lineage>
</organism>
<dbReference type="InterPro" id="IPR000836">
    <property type="entry name" value="PRTase_dom"/>
</dbReference>
<dbReference type="SUPFAM" id="SSF53271">
    <property type="entry name" value="PRTase-like"/>
    <property type="match status" value="1"/>
</dbReference>
<dbReference type="Pfam" id="PF00156">
    <property type="entry name" value="Pribosyltran"/>
    <property type="match status" value="1"/>
</dbReference>
<evidence type="ECO:0000313" key="5">
    <source>
        <dbReference type="Proteomes" id="UP001162891"/>
    </source>
</evidence>
<evidence type="ECO:0000259" key="2">
    <source>
        <dbReference type="Pfam" id="PF00156"/>
    </source>
</evidence>
<dbReference type="PANTHER" id="PTHR22946">
    <property type="entry name" value="DIENELACTONE HYDROLASE DOMAIN-CONTAINING PROTEIN-RELATED"/>
    <property type="match status" value="1"/>
</dbReference>
<dbReference type="Proteomes" id="UP001162891">
    <property type="component" value="Chromosome"/>
</dbReference>
<feature type="domain" description="Phosphoribosyltransferase" evidence="2">
    <location>
        <begin position="11"/>
        <end position="177"/>
    </location>
</feature>
<dbReference type="InterPro" id="IPR046879">
    <property type="entry name" value="KANL3/Tex30_Abhydrolase"/>
</dbReference>
<dbReference type="Pfam" id="PF20408">
    <property type="entry name" value="Abhydrolase_11"/>
    <property type="match status" value="1"/>
</dbReference>
<dbReference type="RefSeq" id="WP_248359788.1">
    <property type="nucleotide sequence ID" value="NZ_AP025591.1"/>
</dbReference>
<protein>
    <recommendedName>
        <fullName evidence="6">Phosphoribosyltransferase</fullName>
    </recommendedName>
</protein>